<dbReference type="RefSeq" id="XP_009163977.1">
    <property type="nucleotide sequence ID" value="XM_009165713.1"/>
</dbReference>
<dbReference type="Proteomes" id="UP000054324">
    <property type="component" value="Unassembled WGS sequence"/>
</dbReference>
<sequence>MEPGGLPLARLKETEARTDFLTTEFEVGCKLALMGIARTGRAIAGGFLCFFARHSRTTDLKI</sequence>
<reference evidence="1 2" key="1">
    <citation type="submission" date="2013-11" db="EMBL/GenBank/DDBJ databases">
        <title>Opisthorchis viverrini - life in the bile duct.</title>
        <authorList>
            <person name="Young N.D."/>
            <person name="Nagarajan N."/>
            <person name="Lin S.J."/>
            <person name="Korhonen P.K."/>
            <person name="Jex A.R."/>
            <person name="Hall R.S."/>
            <person name="Safavi-Hemami H."/>
            <person name="Kaewkong W."/>
            <person name="Bertrand D."/>
            <person name="Gao S."/>
            <person name="Seet Q."/>
            <person name="Wongkham S."/>
            <person name="Teh B.T."/>
            <person name="Wongkham C."/>
            <person name="Intapan P.M."/>
            <person name="Maleewong W."/>
            <person name="Yang X."/>
            <person name="Hu M."/>
            <person name="Wang Z."/>
            <person name="Hofmann A."/>
            <person name="Sternberg P.W."/>
            <person name="Tan P."/>
            <person name="Wang J."/>
            <person name="Gasser R.B."/>
        </authorList>
    </citation>
    <scope>NUCLEOTIDE SEQUENCE [LARGE SCALE GENOMIC DNA]</scope>
</reference>
<evidence type="ECO:0000313" key="1">
    <source>
        <dbReference type="EMBL" id="KER32213.1"/>
    </source>
</evidence>
<name>A0A074ZXQ7_OPIVI</name>
<dbReference type="CTD" id="20315835"/>
<evidence type="ECO:0000313" key="2">
    <source>
        <dbReference type="Proteomes" id="UP000054324"/>
    </source>
</evidence>
<keyword evidence="2" id="KW-1185">Reference proteome</keyword>
<dbReference type="KEGG" id="ovi:T265_01647"/>
<dbReference type="GeneID" id="20315835"/>
<protein>
    <submittedName>
        <fullName evidence="1">Uncharacterized protein</fullName>
    </submittedName>
</protein>
<proteinExistence type="predicted"/>
<organism evidence="1 2">
    <name type="scientific">Opisthorchis viverrini</name>
    <name type="common">Southeast Asian liver fluke</name>
    <dbReference type="NCBI Taxonomy" id="6198"/>
    <lineage>
        <taxon>Eukaryota</taxon>
        <taxon>Metazoa</taxon>
        <taxon>Spiralia</taxon>
        <taxon>Lophotrochozoa</taxon>
        <taxon>Platyhelminthes</taxon>
        <taxon>Trematoda</taxon>
        <taxon>Digenea</taxon>
        <taxon>Opisthorchiida</taxon>
        <taxon>Opisthorchiata</taxon>
        <taxon>Opisthorchiidae</taxon>
        <taxon>Opisthorchis</taxon>
    </lineage>
</organism>
<dbReference type="AlphaFoldDB" id="A0A074ZXQ7"/>
<gene>
    <name evidence="1" type="ORF">T265_01647</name>
</gene>
<dbReference type="EMBL" id="KL596636">
    <property type="protein sequence ID" value="KER32213.1"/>
    <property type="molecule type" value="Genomic_DNA"/>
</dbReference>
<accession>A0A074ZXQ7</accession>